<comment type="caution">
    <text evidence="2">The sequence shown here is derived from an EMBL/GenBank/DDBJ whole genome shotgun (WGS) entry which is preliminary data.</text>
</comment>
<name>A0A840G277_RHOTE</name>
<dbReference type="Proteomes" id="UP000587070">
    <property type="component" value="Unassembled WGS sequence"/>
</dbReference>
<feature type="compositionally biased region" description="Polar residues" evidence="1">
    <location>
        <begin position="1"/>
        <end position="16"/>
    </location>
</feature>
<evidence type="ECO:0000313" key="2">
    <source>
        <dbReference type="EMBL" id="MBB4246055.1"/>
    </source>
</evidence>
<proteinExistence type="predicted"/>
<dbReference type="AlphaFoldDB" id="A0A840G277"/>
<reference evidence="2 3" key="1">
    <citation type="submission" date="2020-08" db="EMBL/GenBank/DDBJ databases">
        <title>Genome sequencing of Purple Non-Sulfur Bacteria from various extreme environments.</title>
        <authorList>
            <person name="Mayer M."/>
        </authorList>
    </citation>
    <scope>NUCLEOTIDE SEQUENCE [LARGE SCALE GENOMIC DNA]</scope>
    <source>
        <strain evidence="2 3">2761</strain>
    </source>
</reference>
<keyword evidence="3" id="KW-1185">Reference proteome</keyword>
<accession>A0A840G277</accession>
<sequence length="38" mass="4078">MTPTLFTRATRLQQPGGTALPQAPVSTSVKDGQEEYPC</sequence>
<evidence type="ECO:0000256" key="1">
    <source>
        <dbReference type="SAM" id="MobiDB-lite"/>
    </source>
</evidence>
<feature type="region of interest" description="Disordered" evidence="1">
    <location>
        <begin position="1"/>
        <end position="38"/>
    </location>
</feature>
<protein>
    <submittedName>
        <fullName evidence="2">Uncharacterized protein</fullName>
    </submittedName>
</protein>
<organism evidence="2 3">
    <name type="scientific">Rhodocyclus tenuis</name>
    <name type="common">Rhodospirillum tenue</name>
    <dbReference type="NCBI Taxonomy" id="1066"/>
    <lineage>
        <taxon>Bacteria</taxon>
        <taxon>Pseudomonadati</taxon>
        <taxon>Pseudomonadota</taxon>
        <taxon>Betaproteobacteria</taxon>
        <taxon>Rhodocyclales</taxon>
        <taxon>Rhodocyclaceae</taxon>
        <taxon>Rhodocyclus</taxon>
    </lineage>
</organism>
<gene>
    <name evidence="2" type="ORF">GGD90_000404</name>
</gene>
<evidence type="ECO:0000313" key="3">
    <source>
        <dbReference type="Proteomes" id="UP000587070"/>
    </source>
</evidence>
<dbReference type="EMBL" id="JACIGE010000001">
    <property type="protein sequence ID" value="MBB4246055.1"/>
    <property type="molecule type" value="Genomic_DNA"/>
</dbReference>